<dbReference type="AlphaFoldDB" id="A6HPG3"/>
<evidence type="ECO:0000313" key="1">
    <source>
        <dbReference type="EMBL" id="EDL79913.1"/>
    </source>
</evidence>
<organism evidence="1 3">
    <name type="scientific">Rattus norvegicus</name>
    <name type="common">Rat</name>
    <dbReference type="NCBI Taxonomy" id="10116"/>
    <lineage>
        <taxon>Eukaryota</taxon>
        <taxon>Metazoa</taxon>
        <taxon>Chordata</taxon>
        <taxon>Craniata</taxon>
        <taxon>Vertebrata</taxon>
        <taxon>Euteleostomi</taxon>
        <taxon>Mammalia</taxon>
        <taxon>Eutheria</taxon>
        <taxon>Euarchontoglires</taxon>
        <taxon>Glires</taxon>
        <taxon>Rodentia</taxon>
        <taxon>Myomorpha</taxon>
        <taxon>Muroidea</taxon>
        <taxon>Muridae</taxon>
        <taxon>Murinae</taxon>
        <taxon>Rattus</taxon>
    </lineage>
</organism>
<dbReference type="EMBL" id="CH473949">
    <property type="protein sequence ID" value="EDL79915.1"/>
    <property type="molecule type" value="Genomic_DNA"/>
</dbReference>
<reference evidence="1" key="1">
    <citation type="journal article" date="2005" name="Genome Res.">
        <title>Gene and alternative splicing annotation with AIR.</title>
        <authorList>
            <person name="Florea L."/>
            <person name="Di Francesco V."/>
            <person name="Miller J."/>
            <person name="Turner R."/>
            <person name="Yao A."/>
            <person name="Harris M."/>
            <person name="Walenz B."/>
            <person name="Mobarry C."/>
            <person name="Merkulov G.V."/>
            <person name="Charlab R."/>
            <person name="Dew I."/>
            <person name="Deng Z."/>
            <person name="Istrail S."/>
            <person name="Li P."/>
            <person name="Sutton G."/>
        </authorList>
    </citation>
    <scope>NUCLEOTIDE SEQUENCE</scope>
    <source>
        <strain evidence="1">BN</strain>
    </source>
</reference>
<name>A6HPG3_RAT</name>
<dbReference type="EMBL" id="CH473949">
    <property type="protein sequence ID" value="EDL79913.1"/>
    <property type="molecule type" value="Genomic_DNA"/>
</dbReference>
<evidence type="ECO:0000313" key="2">
    <source>
        <dbReference type="EMBL" id="EDL79915.1"/>
    </source>
</evidence>
<dbReference type="Proteomes" id="UP000234681">
    <property type="component" value="Chromosome 3"/>
</dbReference>
<evidence type="ECO:0000313" key="3">
    <source>
        <dbReference type="Proteomes" id="UP000234681"/>
    </source>
</evidence>
<reference evidence="3" key="3">
    <citation type="submission" date="2005-09" db="EMBL/GenBank/DDBJ databases">
        <authorList>
            <person name="Mural R.J."/>
            <person name="Li P.W."/>
            <person name="Adams M.D."/>
            <person name="Amanatides P.G."/>
            <person name="Baden-Tillson H."/>
            <person name="Barnstead M."/>
            <person name="Chin S.H."/>
            <person name="Dew I."/>
            <person name="Evans C.A."/>
            <person name="Ferriera S."/>
            <person name="Flanigan M."/>
            <person name="Fosler C."/>
            <person name="Glodek A."/>
            <person name="Gu Z."/>
            <person name="Holt R.A."/>
            <person name="Jennings D."/>
            <person name="Kraft C.L."/>
            <person name="Lu F."/>
            <person name="Nguyen T."/>
            <person name="Nusskern D.R."/>
            <person name="Pfannkoch C.M."/>
            <person name="Sitter C."/>
            <person name="Sutton G.G."/>
            <person name="Venter J.C."/>
            <person name="Wang Z."/>
            <person name="Woodage T."/>
            <person name="Zheng X.H."/>
            <person name="Zhong F."/>
        </authorList>
    </citation>
    <scope>NUCLEOTIDE SEQUENCE [LARGE SCALE GENOMIC DNA]</scope>
    <source>
        <strain evidence="2">BN</strain>
        <strain evidence="3">BN, Sprague-Dawley</strain>
    </source>
</reference>
<gene>
    <name evidence="1" type="ORF">rCG_26591</name>
</gene>
<accession>A6HPG3</accession>
<sequence>MFRTSLDIMRLKTSKKTAEPSNTLFYIPFVESHVACETLVFHVAMTGREVAYVVFRLR</sequence>
<proteinExistence type="predicted"/>
<reference evidence="1" key="2">
    <citation type="submission" date="2005-07" db="EMBL/GenBank/DDBJ databases">
        <authorList>
            <person name="Mural R.J."/>
            <person name="Li P.W."/>
            <person name="Adams M.D."/>
            <person name="Amanatides P.G."/>
            <person name="Baden-Tillson H."/>
            <person name="Barnstead M."/>
            <person name="Chin S.H."/>
            <person name="Dew I."/>
            <person name="Evans C.A."/>
            <person name="Ferriera S."/>
            <person name="Flanigan M."/>
            <person name="Fosler C."/>
            <person name="Glodek A."/>
            <person name="Gu Z."/>
            <person name="Holt R.A."/>
            <person name="Jennings D."/>
            <person name="Kraft C.L."/>
            <person name="Lu F."/>
            <person name="Nguyen T."/>
            <person name="Nusskern D.R."/>
            <person name="Pfannkoch C.M."/>
            <person name="Sitter C."/>
            <person name="Sutton G.G."/>
            <person name="Venter J.C."/>
            <person name="Wang Z."/>
            <person name="Woodage T."/>
            <person name="Zheng X.H."/>
            <person name="Zhong F."/>
        </authorList>
    </citation>
    <scope>NUCLEOTIDE SEQUENCE</scope>
    <source>
        <strain evidence="1">BN</strain>
    </source>
</reference>
<protein>
    <submittedName>
        <fullName evidence="1">RCG26591, isoform CRA_a</fullName>
    </submittedName>
</protein>